<dbReference type="InterPro" id="IPR023302">
    <property type="entry name" value="Pept_S9A_N"/>
</dbReference>
<dbReference type="PRINTS" id="PR00862">
    <property type="entry name" value="PROLIGOPTASE"/>
</dbReference>
<feature type="domain" description="Peptidase S9 prolyl oligopeptidase catalytic" evidence="6">
    <location>
        <begin position="476"/>
        <end position="692"/>
    </location>
</feature>
<proteinExistence type="inferred from homology"/>
<dbReference type="GO" id="GO:0004252">
    <property type="term" value="F:serine-type endopeptidase activity"/>
    <property type="evidence" value="ECO:0007669"/>
    <property type="project" value="InterPro"/>
</dbReference>
<keyword evidence="3" id="KW-0378">Hydrolase</keyword>
<evidence type="ECO:0000259" key="6">
    <source>
        <dbReference type="Pfam" id="PF00326"/>
    </source>
</evidence>
<dbReference type="InterPro" id="IPR051543">
    <property type="entry name" value="Serine_Peptidase_S9A"/>
</dbReference>
<evidence type="ECO:0000313" key="9">
    <source>
        <dbReference type="Proteomes" id="UP000315252"/>
    </source>
</evidence>
<dbReference type="SUPFAM" id="SSF53474">
    <property type="entry name" value="alpha/beta-Hydrolases"/>
    <property type="match status" value="1"/>
</dbReference>
<dbReference type="InterPro" id="IPR002470">
    <property type="entry name" value="Peptidase_S9A"/>
</dbReference>
<gene>
    <name evidence="8" type="ORF">FKG95_25850</name>
</gene>
<evidence type="ECO:0000256" key="3">
    <source>
        <dbReference type="ARBA" id="ARBA00022801"/>
    </source>
</evidence>
<accession>A0A545T5I8</accession>
<evidence type="ECO:0000256" key="4">
    <source>
        <dbReference type="ARBA" id="ARBA00022825"/>
    </source>
</evidence>
<feature type="domain" description="Peptidase S9A N-terminal" evidence="7">
    <location>
        <begin position="5"/>
        <end position="416"/>
    </location>
</feature>
<keyword evidence="2" id="KW-0645">Protease</keyword>
<dbReference type="InterPro" id="IPR029058">
    <property type="entry name" value="AB_hydrolase_fold"/>
</dbReference>
<dbReference type="GO" id="GO:0006508">
    <property type="term" value="P:proteolysis"/>
    <property type="evidence" value="ECO:0007669"/>
    <property type="project" value="UniProtKB-KW"/>
</dbReference>
<organism evidence="8 9">
    <name type="scientific">Denitrobaculum tricleocarpae</name>
    <dbReference type="NCBI Taxonomy" id="2591009"/>
    <lineage>
        <taxon>Bacteria</taxon>
        <taxon>Pseudomonadati</taxon>
        <taxon>Pseudomonadota</taxon>
        <taxon>Alphaproteobacteria</taxon>
        <taxon>Rhodospirillales</taxon>
        <taxon>Rhodospirillaceae</taxon>
        <taxon>Denitrobaculum</taxon>
    </lineage>
</organism>
<feature type="region of interest" description="Disordered" evidence="5">
    <location>
        <begin position="1"/>
        <end position="23"/>
    </location>
</feature>
<evidence type="ECO:0000259" key="7">
    <source>
        <dbReference type="Pfam" id="PF02897"/>
    </source>
</evidence>
<dbReference type="Pfam" id="PF00326">
    <property type="entry name" value="Peptidase_S9"/>
    <property type="match status" value="1"/>
</dbReference>
<reference evidence="8 9" key="1">
    <citation type="submission" date="2019-06" db="EMBL/GenBank/DDBJ databases">
        <title>Whole genome sequence for Rhodospirillaceae sp. R148.</title>
        <authorList>
            <person name="Wang G."/>
        </authorList>
    </citation>
    <scope>NUCLEOTIDE SEQUENCE [LARGE SCALE GENOMIC DNA]</scope>
    <source>
        <strain evidence="8 9">R148</strain>
    </source>
</reference>
<dbReference type="InterPro" id="IPR001375">
    <property type="entry name" value="Peptidase_S9_cat"/>
</dbReference>
<sequence>MQLPPEAPKRPEAHSLHDRMRNDDYGWMKDPEWQKVMRSPEILDPEIRAYLEANNSYTEAVLAPQKDLMDRLFEEMKGRIKEDDSSVPAPDGPFDYYHRYEQGGQHPVFCRRANGDGGEAGEQVILNGNVLAEGTSFFRIAACRHSPDHRLLAYAVDLSGSEYTTIRVKDLESGELLADEIGSAQGDVAWSADSSTFFYTILDDNHRPCEVRRHRLGEDPEQDELVYSEADPGFFVGVGKTESGRFVAISSHDHTTSEIRVIPADAPADTPRLIAPRQVDVEYDVTDRGDRFYILTNIKGAEDFKIATCPLEETDPASWRDLVAHEPGRLIKYIRLFASYMVRLETVEGLPRIVITDLTSAEEHAIAFDEEAYDLGMQPGFMFDTTVLRFSYSSMTTPPRVYDYDMATRKRVLRKEQEIPSGHNPGDYMTARIAVPSHDGAAVPVSLLYRKDLALDGAAPLLLYGYGSYGHSMPASFSANRLSLVDRGFVYAIAHIRGGMDKGYHWYSDGKLLAKKNTFLDFVAAGEGLIEAGYTRKGGIAIHGGSAGGMLVGAVANMRPDLLKAVVGEVPFVDVLNTMCDDSLPLTPPEWPEWGNPIAEAEAYDYIASYSPYDNVTAQDYPHILATAGLTDPRVTYWEPAKWVARLREVKTDSNLLLLKTNMDAGHAGASGRFDRLKEVALVYGFLLRVFELD</sequence>
<dbReference type="Pfam" id="PF02897">
    <property type="entry name" value="Peptidase_S9_N"/>
    <property type="match status" value="1"/>
</dbReference>
<dbReference type="Gene3D" id="2.130.10.120">
    <property type="entry name" value="Prolyl oligopeptidase, N-terminal domain"/>
    <property type="match status" value="1"/>
</dbReference>
<keyword evidence="9" id="KW-1185">Reference proteome</keyword>
<dbReference type="InterPro" id="IPR002471">
    <property type="entry name" value="Pept_S9_AS"/>
</dbReference>
<dbReference type="PANTHER" id="PTHR11757:SF19">
    <property type="entry name" value="PROLYL ENDOPEPTIDASE-LIKE"/>
    <property type="match status" value="1"/>
</dbReference>
<comment type="similarity">
    <text evidence="1">Belongs to the peptidase S9A family.</text>
</comment>
<dbReference type="PANTHER" id="PTHR11757">
    <property type="entry name" value="PROTEASE FAMILY S9A OLIGOPEPTIDASE"/>
    <property type="match status" value="1"/>
</dbReference>
<dbReference type="RefSeq" id="WP_142899343.1">
    <property type="nucleotide sequence ID" value="NZ_ML660063.1"/>
</dbReference>
<dbReference type="Proteomes" id="UP000315252">
    <property type="component" value="Unassembled WGS sequence"/>
</dbReference>
<dbReference type="OrthoDB" id="9801421at2"/>
<evidence type="ECO:0000313" key="8">
    <source>
        <dbReference type="EMBL" id="TQV72496.1"/>
    </source>
</evidence>
<dbReference type="SUPFAM" id="SSF50993">
    <property type="entry name" value="Peptidase/esterase 'gauge' domain"/>
    <property type="match status" value="1"/>
</dbReference>
<keyword evidence="4" id="KW-0720">Serine protease</keyword>
<dbReference type="Gene3D" id="3.40.50.1820">
    <property type="entry name" value="alpha/beta hydrolase"/>
    <property type="match status" value="1"/>
</dbReference>
<feature type="compositionally biased region" description="Basic and acidic residues" evidence="5">
    <location>
        <begin position="7"/>
        <end position="23"/>
    </location>
</feature>
<evidence type="ECO:0000256" key="5">
    <source>
        <dbReference type="SAM" id="MobiDB-lite"/>
    </source>
</evidence>
<dbReference type="AlphaFoldDB" id="A0A545T5I8"/>
<comment type="caution">
    <text evidence="8">The sequence shown here is derived from an EMBL/GenBank/DDBJ whole genome shotgun (WGS) entry which is preliminary data.</text>
</comment>
<dbReference type="EMBL" id="VHSH01000012">
    <property type="protein sequence ID" value="TQV72496.1"/>
    <property type="molecule type" value="Genomic_DNA"/>
</dbReference>
<name>A0A545T5I8_9PROT</name>
<dbReference type="PROSITE" id="PS00708">
    <property type="entry name" value="PRO_ENDOPEP_SER"/>
    <property type="match status" value="1"/>
</dbReference>
<evidence type="ECO:0000256" key="1">
    <source>
        <dbReference type="ARBA" id="ARBA00005228"/>
    </source>
</evidence>
<protein>
    <submittedName>
        <fullName evidence="8">S9 family peptidase</fullName>
    </submittedName>
</protein>
<evidence type="ECO:0000256" key="2">
    <source>
        <dbReference type="ARBA" id="ARBA00022670"/>
    </source>
</evidence>